<evidence type="ECO:0000313" key="2">
    <source>
        <dbReference type="Proteomes" id="UP000032300"/>
    </source>
</evidence>
<dbReference type="Proteomes" id="UP000032300">
    <property type="component" value="Chromosome"/>
</dbReference>
<reference evidence="1 2" key="1">
    <citation type="journal article" date="2015" name="Int. J. Syst. Evol. Microbiol.">
        <title>Sphingomonas hengshuiensis sp. nov., isolated from lake wetland.</title>
        <authorList>
            <person name="Wei S."/>
            <person name="Wang T."/>
            <person name="Liu H."/>
            <person name="Zhang C."/>
            <person name="Guo J."/>
            <person name="Wang Q."/>
            <person name="Liang K."/>
            <person name="Zhang Z."/>
        </authorList>
    </citation>
    <scope>NUCLEOTIDE SEQUENCE [LARGE SCALE GENOMIC DNA]</scope>
    <source>
        <strain evidence="1 2">WHSC-8</strain>
    </source>
</reference>
<dbReference type="InterPro" id="IPR008018">
    <property type="entry name" value="Phage_tail_attach_FII"/>
</dbReference>
<dbReference type="OrthoDB" id="8410231at2"/>
<dbReference type="RefSeq" id="WP_044332261.1">
    <property type="nucleotide sequence ID" value="NZ_CP010836.1"/>
</dbReference>
<keyword evidence="2" id="KW-1185">Reference proteome</keyword>
<protein>
    <submittedName>
        <fullName evidence="1">Uncharacterized protein</fullName>
    </submittedName>
</protein>
<dbReference type="GO" id="GO:0019068">
    <property type="term" value="P:virion assembly"/>
    <property type="evidence" value="ECO:0007669"/>
    <property type="project" value="InterPro"/>
</dbReference>
<reference evidence="1 2" key="2">
    <citation type="submission" date="2015-02" db="EMBL/GenBank/DDBJ databases">
        <title>The complete genome of Sphingomonas hengshuiensis sp. WHSC-8 isolated from soil of Hengshui Lake.</title>
        <authorList>
            <person name="Wei S."/>
            <person name="Guo J."/>
            <person name="Su C."/>
            <person name="Wu R."/>
            <person name="Zhang Z."/>
            <person name="Liang K."/>
            <person name="Li H."/>
            <person name="Wang T."/>
            <person name="Liu H."/>
            <person name="Zhang C."/>
            <person name="Li Z."/>
            <person name="Wang Q."/>
            <person name="Meng J."/>
        </authorList>
    </citation>
    <scope>NUCLEOTIDE SEQUENCE [LARGE SCALE GENOMIC DNA]</scope>
    <source>
        <strain evidence="1 2">WHSC-8</strain>
    </source>
</reference>
<proteinExistence type="predicted"/>
<dbReference type="AlphaFoldDB" id="A0A7U4J8L2"/>
<sequence length="109" mass="11836">MSFPELRAALVDSVFAELGEDARWSGVADPVRVRRKSADEDETIGRLGIIATSEVLRVRKSDVAAPAKGDLVDMLDDAGVETGEQLRVSGEPRILRNLVWEMPFSVVAG</sequence>
<evidence type="ECO:0000313" key="1">
    <source>
        <dbReference type="EMBL" id="AJP72270.1"/>
    </source>
</evidence>
<name>A0A7U4J8L2_9SPHN</name>
<dbReference type="KEGG" id="sphi:TS85_11440"/>
<accession>A0A7U4J8L2</accession>
<dbReference type="EMBL" id="CP010836">
    <property type="protein sequence ID" value="AJP72270.1"/>
    <property type="molecule type" value="Genomic_DNA"/>
</dbReference>
<gene>
    <name evidence="1" type="ORF">TS85_11440</name>
</gene>
<dbReference type="Pfam" id="PF05354">
    <property type="entry name" value="Phage_attach"/>
    <property type="match status" value="1"/>
</dbReference>
<organism evidence="1 2">
    <name type="scientific">Sphingomonas hengshuiensis</name>
    <dbReference type="NCBI Taxonomy" id="1609977"/>
    <lineage>
        <taxon>Bacteria</taxon>
        <taxon>Pseudomonadati</taxon>
        <taxon>Pseudomonadota</taxon>
        <taxon>Alphaproteobacteria</taxon>
        <taxon>Sphingomonadales</taxon>
        <taxon>Sphingomonadaceae</taxon>
        <taxon>Sphingomonas</taxon>
    </lineage>
</organism>